<proteinExistence type="inferred from homology"/>
<organism evidence="5 6">
    <name type="scientific">Pseudomonas aeruginosa</name>
    <dbReference type="NCBI Taxonomy" id="287"/>
    <lineage>
        <taxon>Bacteria</taxon>
        <taxon>Pseudomonadati</taxon>
        <taxon>Pseudomonadota</taxon>
        <taxon>Gammaproteobacteria</taxon>
        <taxon>Pseudomonadales</taxon>
        <taxon>Pseudomonadaceae</taxon>
        <taxon>Pseudomonas</taxon>
    </lineage>
</organism>
<dbReference type="InterPro" id="IPR011704">
    <property type="entry name" value="ATPase_dyneun-rel_AAA"/>
</dbReference>
<keyword evidence="2" id="KW-0547">Nucleotide-binding</keyword>
<dbReference type="Proteomes" id="UP000194857">
    <property type="component" value="Unassembled WGS sequence"/>
</dbReference>
<dbReference type="GO" id="GO:0016887">
    <property type="term" value="F:ATP hydrolysis activity"/>
    <property type="evidence" value="ECO:0007669"/>
    <property type="project" value="InterPro"/>
</dbReference>
<dbReference type="Pfam" id="PF07728">
    <property type="entry name" value="AAA_5"/>
    <property type="match status" value="1"/>
</dbReference>
<dbReference type="Pfam" id="PF08406">
    <property type="entry name" value="CbbQ_C"/>
    <property type="match status" value="1"/>
</dbReference>
<comment type="similarity">
    <text evidence="1">Belongs to the CbbQ/NirQ/NorQ/GpvN family.</text>
</comment>
<protein>
    <submittedName>
        <fullName evidence="5">Cobalamin biosynthesis protein</fullName>
    </submittedName>
</protein>
<feature type="domain" description="AAA+ ATPase" evidence="4">
    <location>
        <begin position="59"/>
        <end position="190"/>
    </location>
</feature>
<dbReference type="SUPFAM" id="SSF52540">
    <property type="entry name" value="P-loop containing nucleoside triphosphate hydrolases"/>
    <property type="match status" value="1"/>
</dbReference>
<evidence type="ECO:0000256" key="1">
    <source>
        <dbReference type="ARBA" id="ARBA00009417"/>
    </source>
</evidence>
<dbReference type="GO" id="GO:0005524">
    <property type="term" value="F:ATP binding"/>
    <property type="evidence" value="ECO:0007669"/>
    <property type="project" value="UniProtKB-KW"/>
</dbReference>
<evidence type="ECO:0000256" key="3">
    <source>
        <dbReference type="ARBA" id="ARBA00022840"/>
    </source>
</evidence>
<dbReference type="Gene3D" id="3.40.50.300">
    <property type="entry name" value="P-loop containing nucleotide triphosphate hydrolases"/>
    <property type="match status" value="1"/>
</dbReference>
<comment type="caution">
    <text evidence="5">The sequence shown here is derived from an EMBL/GenBank/DDBJ whole genome shotgun (WGS) entry which is preliminary data.</text>
</comment>
<reference evidence="5 6" key="1">
    <citation type="submission" date="2017-05" db="EMBL/GenBank/DDBJ databases">
        <authorList>
            <person name="Song R."/>
            <person name="Chenine A.L."/>
            <person name="Ruprecht R.M."/>
        </authorList>
    </citation>
    <scope>NUCLEOTIDE SEQUENCE [LARGE SCALE GENOMIC DNA]</scope>
    <source>
        <strain evidence="5 6">S567_C10_BS</strain>
    </source>
</reference>
<dbReference type="InterPro" id="IPR050764">
    <property type="entry name" value="CbbQ/NirQ/NorQ/GpvN"/>
</dbReference>
<dbReference type="InterPro" id="IPR003593">
    <property type="entry name" value="AAA+_ATPase"/>
</dbReference>
<dbReference type="EMBL" id="NFFZ01000004">
    <property type="protein sequence ID" value="OTI63357.1"/>
    <property type="molecule type" value="Genomic_DNA"/>
</dbReference>
<dbReference type="InterPro" id="IPR013615">
    <property type="entry name" value="CbbQ_C"/>
</dbReference>
<name>A0A241XSG7_PSEAI</name>
<sequence>MKLQQIIDLSAFGIENAPVKAFGFEAGHEFMHLVPKLDPHYEFETEYRRPIMNFLHTPAGDSLGLVGPTGCGKTSHLTQICARLNWPLLRVSCHSRMEMPDLVGMNGLDCDPATGDQRTVFRYGPLALAMKHGFVFCLDESDVLPPEVDVGMNAVKEGAPLVIAENGGEVIHPHENFRFVQCSNTRGQGDETGLHGGTMAQNLASWDRYRIVEFNYMSPDKELKVLTRHLNGAPADVLNGMVSVANEVRNQFIGSLGDGVKTLTVTFSTRTLLRWARVGVTYTKAKVQAPLAAALRESLTNRCDTAQRLAIHKIAQDKFGQGWVNDPVIPTPAV</sequence>
<dbReference type="PANTHER" id="PTHR42759">
    <property type="entry name" value="MOXR FAMILY PROTEIN"/>
    <property type="match status" value="1"/>
</dbReference>
<dbReference type="SMART" id="SM00382">
    <property type="entry name" value="AAA"/>
    <property type="match status" value="1"/>
</dbReference>
<dbReference type="PANTHER" id="PTHR42759:SF1">
    <property type="entry name" value="MAGNESIUM-CHELATASE SUBUNIT CHLD"/>
    <property type="match status" value="1"/>
</dbReference>
<gene>
    <name evidence="5" type="ORF">CAZ10_11060</name>
</gene>
<evidence type="ECO:0000313" key="5">
    <source>
        <dbReference type="EMBL" id="OTI63357.1"/>
    </source>
</evidence>
<dbReference type="AlphaFoldDB" id="A0A241XSG7"/>
<evidence type="ECO:0000259" key="4">
    <source>
        <dbReference type="SMART" id="SM00382"/>
    </source>
</evidence>
<keyword evidence="3" id="KW-0067">ATP-binding</keyword>
<accession>A0A241XSG7</accession>
<evidence type="ECO:0000256" key="2">
    <source>
        <dbReference type="ARBA" id="ARBA00022741"/>
    </source>
</evidence>
<evidence type="ECO:0000313" key="6">
    <source>
        <dbReference type="Proteomes" id="UP000194857"/>
    </source>
</evidence>
<dbReference type="RefSeq" id="WP_065327340.1">
    <property type="nucleotide sequence ID" value="NZ_NFFZ01000004.1"/>
</dbReference>
<dbReference type="InterPro" id="IPR027417">
    <property type="entry name" value="P-loop_NTPase"/>
</dbReference>